<organism evidence="3 4">
    <name type="scientific">Alkalibaculum bacchi</name>
    <dbReference type="NCBI Taxonomy" id="645887"/>
    <lineage>
        <taxon>Bacteria</taxon>
        <taxon>Bacillati</taxon>
        <taxon>Bacillota</taxon>
        <taxon>Clostridia</taxon>
        <taxon>Eubacteriales</taxon>
        <taxon>Eubacteriaceae</taxon>
        <taxon>Alkalibaculum</taxon>
    </lineage>
</organism>
<sequence>MITKYLIISKEILPDYFDKVIEAKKLIDSNQVKGVSEAVKKVGISRSTYYKYKDYVFVPSNQLGGRKATLSLVLEHHKGVLSNILNIIADKNGNILTINQDIPINDKAIVSITLDILDLSITLQHLIETLTKLKGVASAKLVAIE</sequence>
<evidence type="ECO:0000313" key="3">
    <source>
        <dbReference type="EMBL" id="RBP68990.1"/>
    </source>
</evidence>
<dbReference type="SUPFAM" id="SSF55021">
    <property type="entry name" value="ACT-like"/>
    <property type="match status" value="1"/>
</dbReference>
<reference evidence="3 4" key="1">
    <citation type="submission" date="2018-06" db="EMBL/GenBank/DDBJ databases">
        <title>Genomic Encyclopedia of Type Strains, Phase IV (KMG-IV): sequencing the most valuable type-strain genomes for metagenomic binning, comparative biology and taxonomic classification.</title>
        <authorList>
            <person name="Goeker M."/>
        </authorList>
    </citation>
    <scope>NUCLEOTIDE SEQUENCE [LARGE SCALE GENOMIC DNA]</scope>
    <source>
        <strain evidence="3 4">DSM 22112</strain>
    </source>
</reference>
<dbReference type="Gene3D" id="3.30.70.260">
    <property type="match status" value="1"/>
</dbReference>
<keyword evidence="4" id="KW-1185">Reference proteome</keyword>
<comment type="similarity">
    <text evidence="1">Belongs to the UPF0735 family.</text>
</comment>
<feature type="domain" description="ACT" evidence="2">
    <location>
        <begin position="69"/>
        <end position="145"/>
    </location>
</feature>
<gene>
    <name evidence="3" type="ORF">DES36_102132</name>
</gene>
<proteinExistence type="inferred from homology"/>
<dbReference type="NCBIfam" id="NF003361">
    <property type="entry name" value="PRK04435.1"/>
    <property type="match status" value="1"/>
</dbReference>
<comment type="caution">
    <text evidence="3">The sequence shown here is derived from an EMBL/GenBank/DDBJ whole genome shotgun (WGS) entry which is preliminary data.</text>
</comment>
<dbReference type="PROSITE" id="PS51671">
    <property type="entry name" value="ACT"/>
    <property type="match status" value="1"/>
</dbReference>
<dbReference type="InterPro" id="IPR008310">
    <property type="entry name" value="UPF0735_ACT_dom-cont"/>
</dbReference>
<dbReference type="OrthoDB" id="9788773at2"/>
<dbReference type="InterPro" id="IPR045865">
    <property type="entry name" value="ACT-like_dom_sf"/>
</dbReference>
<evidence type="ECO:0000313" key="4">
    <source>
        <dbReference type="Proteomes" id="UP000253490"/>
    </source>
</evidence>
<dbReference type="Proteomes" id="UP000253490">
    <property type="component" value="Unassembled WGS sequence"/>
</dbReference>
<dbReference type="InterPro" id="IPR002912">
    <property type="entry name" value="ACT_dom"/>
</dbReference>
<evidence type="ECO:0000256" key="1">
    <source>
        <dbReference type="HAMAP-Rule" id="MF_00707"/>
    </source>
</evidence>
<dbReference type="Pfam" id="PF13291">
    <property type="entry name" value="ACT_4"/>
    <property type="match status" value="1"/>
</dbReference>
<dbReference type="PIRSF" id="PIRSF025624">
    <property type="entry name" value="ACT_PheB"/>
    <property type="match status" value="1"/>
</dbReference>
<dbReference type="AlphaFoldDB" id="A0A366IGF3"/>
<dbReference type="HAMAP" id="MF_00707">
    <property type="entry name" value="UPF0735"/>
    <property type="match status" value="1"/>
</dbReference>
<dbReference type="EMBL" id="QNRX01000002">
    <property type="protein sequence ID" value="RBP68990.1"/>
    <property type="molecule type" value="Genomic_DNA"/>
</dbReference>
<protein>
    <recommendedName>
        <fullName evidence="1">UPF0735 ACT domain-containing protein DES36_102132</fullName>
    </recommendedName>
</protein>
<evidence type="ECO:0000259" key="2">
    <source>
        <dbReference type="PROSITE" id="PS51671"/>
    </source>
</evidence>
<accession>A0A366IGF3</accession>
<dbReference type="RefSeq" id="WP_113919560.1">
    <property type="nucleotide sequence ID" value="NZ_QNRX01000002.1"/>
</dbReference>
<name>A0A366IGF3_9FIRM</name>